<dbReference type="OMA" id="HECDARE"/>
<evidence type="ECO:0000256" key="1">
    <source>
        <dbReference type="SAM" id="MobiDB-lite"/>
    </source>
</evidence>
<dbReference type="InterPro" id="IPR003609">
    <property type="entry name" value="Pan_app"/>
</dbReference>
<proteinExistence type="predicted"/>
<feature type="domain" description="Apple" evidence="2">
    <location>
        <begin position="668"/>
        <end position="703"/>
    </location>
</feature>
<dbReference type="KEGG" id="sre:PTSG_07633"/>
<feature type="region of interest" description="Disordered" evidence="1">
    <location>
        <begin position="376"/>
        <end position="409"/>
    </location>
</feature>
<feature type="domain" description="Apple" evidence="2">
    <location>
        <begin position="784"/>
        <end position="810"/>
    </location>
</feature>
<reference evidence="3" key="1">
    <citation type="submission" date="2009-08" db="EMBL/GenBank/DDBJ databases">
        <title>Annotation of Salpingoeca rosetta.</title>
        <authorList>
            <consortium name="The Broad Institute Genome Sequencing Platform"/>
            <person name="Russ C."/>
            <person name="Cuomo C."/>
            <person name="Burger G."/>
            <person name="Gray M.W."/>
            <person name="Holland P.W.H."/>
            <person name="King N."/>
            <person name="Lang F.B.F."/>
            <person name="Roger A.J."/>
            <person name="Ruiz-Trillo I."/>
            <person name="Young S.K."/>
            <person name="Zeng Q."/>
            <person name="Gargeya S."/>
            <person name="Alvarado L."/>
            <person name="Berlin A."/>
            <person name="Chapman S.B."/>
            <person name="Chen Z."/>
            <person name="Freedman E."/>
            <person name="Gellesch M."/>
            <person name="Goldberg J."/>
            <person name="Griggs A."/>
            <person name="Gujja S."/>
            <person name="Heilman E."/>
            <person name="Heiman D."/>
            <person name="Howarth C."/>
            <person name="Mehta T."/>
            <person name="Neiman D."/>
            <person name="Pearson M."/>
            <person name="Roberts A."/>
            <person name="Saif S."/>
            <person name="Shea T."/>
            <person name="Shenoy N."/>
            <person name="Sisk P."/>
            <person name="Stolte C."/>
            <person name="Sykes S."/>
            <person name="White J."/>
            <person name="Yandava C."/>
            <person name="Haas B."/>
            <person name="Nusbaum C."/>
            <person name="Birren B."/>
        </authorList>
    </citation>
    <scope>NUCLEOTIDE SEQUENCE [LARGE SCALE GENOMIC DNA]</scope>
    <source>
        <strain evidence="3">ATCC 50818</strain>
    </source>
</reference>
<dbReference type="InParanoid" id="F2UHB7"/>
<dbReference type="Proteomes" id="UP000007799">
    <property type="component" value="Unassembled WGS sequence"/>
</dbReference>
<feature type="compositionally biased region" description="Low complexity" evidence="1">
    <location>
        <begin position="601"/>
        <end position="615"/>
    </location>
</feature>
<feature type="region of interest" description="Disordered" evidence="1">
    <location>
        <begin position="422"/>
        <end position="444"/>
    </location>
</feature>
<organism evidence="4">
    <name type="scientific">Salpingoeca rosetta (strain ATCC 50818 / BSB-021)</name>
    <dbReference type="NCBI Taxonomy" id="946362"/>
    <lineage>
        <taxon>Eukaryota</taxon>
        <taxon>Choanoflagellata</taxon>
        <taxon>Craspedida</taxon>
        <taxon>Salpingoecidae</taxon>
        <taxon>Salpingoeca</taxon>
    </lineage>
</organism>
<accession>F2UHB7</accession>
<name>F2UHB7_SALR5</name>
<dbReference type="EMBL" id="GL832974">
    <property type="protein sequence ID" value="EGD76516.1"/>
    <property type="molecule type" value="Genomic_DNA"/>
</dbReference>
<gene>
    <name evidence="3" type="ORF">PTSG_07633</name>
</gene>
<dbReference type="GeneID" id="16071990"/>
<keyword evidence="4" id="KW-1185">Reference proteome</keyword>
<evidence type="ECO:0000259" key="2">
    <source>
        <dbReference type="Pfam" id="PF14295"/>
    </source>
</evidence>
<feature type="region of interest" description="Disordered" evidence="1">
    <location>
        <begin position="551"/>
        <end position="632"/>
    </location>
</feature>
<evidence type="ECO:0000313" key="3">
    <source>
        <dbReference type="EMBL" id="EGD76516.1"/>
    </source>
</evidence>
<feature type="compositionally biased region" description="Low complexity" evidence="1">
    <location>
        <begin position="398"/>
        <end position="409"/>
    </location>
</feature>
<feature type="domain" description="Apple" evidence="2">
    <location>
        <begin position="928"/>
        <end position="960"/>
    </location>
</feature>
<dbReference type="RefSeq" id="XP_004991430.1">
    <property type="nucleotide sequence ID" value="XM_004991373.1"/>
</dbReference>
<dbReference type="Pfam" id="PF14295">
    <property type="entry name" value="PAN_4"/>
    <property type="match status" value="3"/>
</dbReference>
<evidence type="ECO:0000313" key="4">
    <source>
        <dbReference type="Proteomes" id="UP000007799"/>
    </source>
</evidence>
<sequence length="982" mass="102738">MAGVAVAQSGWSRNGASAYHRLLFTAPSPAEHKDCAQNLDTFAITNHALSRLNFYRRWAEMQPIAYNAQLMADAQSAAESAPAAAGDGITITELSATQTSVQVKGDSGALALDSIFNTGDGTTVRSMLLSQDLQSFGVGTTCQCGQELTVLLLQHPATPSSASADSWVAWPPHGWLPYTALPHSNLFSFHWPGVAMDQATVTVMDGYGLQVASQIIKRTPTLVFSVNYNHRRLYEDMTLHVQVDTNVVSAAHPEVVSFSSSIFDPDARDLCCYHKLTLSTSSSSGQMYAGVYAYSHQEQFLPVYVRLDNAYILYYTANRWRIAALGASLDARTDVATAFAPAVACPADIEAHFISVACPLTAFSFDMSCNKPLSTTPFPTTTAPPPPPTTTTPDDGFSSSTTWTSTSSSTYSSTAWTTWEPTSEYDGNTVPPTPSTALPPGHTTSAVPSWPFEFPDPDFAIVFIGADLGSTSPPQQFTTAFDAAHLLFIVQVPTTGACTQACINYGDTCKGVFLYTQGGVLVCRALAHHGDLWSGAPSTFQSLSLRRVTTSGRNNDDDDDDAIVAGAPVPSDDEAVKAPSGGDGGKFEGDVEPETQPPAPGVTTAVPPTENNNNNNGGGGGGSSSTDDWKRPEFMTTSPAYEYVHTGAVGDGLAFTTAINVKPVIKAVDVANADDCVHECDAREDCAGVFLFVVPDTADTLRCHVLSAVGDDGGMHTSFVSVSLRRKSNHPSAVHAAVTSTFGHHDLTSWAVEAVGALPTYAQGLRFDSVLADDGSSNGVVTHESLDSTLAACLNWCRANPATCARVYVVPASTSFADSGSSSSSSSSATIAAVNDVSCRMLGPATNALASPAFVPTSGVSASLRLIREGETVVDVFGDVRPEFELRFTGGAVATSLSRQFSTAPSSSSSSDGGDGGGAVIVTHAGASALECMAACVADDTCAGVYAWVASPSSPVQCALLSDIGTVAGDHTTVTSISLAKR</sequence>
<dbReference type="AlphaFoldDB" id="F2UHB7"/>
<protein>
    <recommendedName>
        <fullName evidence="2">Apple domain-containing protein</fullName>
    </recommendedName>
</protein>